<dbReference type="Gene3D" id="3.20.20.370">
    <property type="entry name" value="Glycoside hydrolase/deacetylase"/>
    <property type="match status" value="1"/>
</dbReference>
<evidence type="ECO:0000256" key="1">
    <source>
        <dbReference type="SAM" id="MobiDB-lite"/>
    </source>
</evidence>
<sequence>MNETTNPSADPNTYPRDLRGYGKNPPKANWPGGARLAVQFVLNYEEGGENCVLHGDSHSETFLSEMAGPQAYPDRHLSMESIYEYGSRVGVWRILREFERRGLPMTIFGIATALARNPEVTQAFVDLDHEIACHGLKWIHYQQMPIEREREHMKEAMRIITDLTGSTPLGWYTGRDSPNTRQLAVEHGGLLYDSDYYGDDLPFWTPVSLRTGEVKNHLVVPYTLDCNDMRFSSSQGFADGEDFFNYLRDSFDVLYAESAETPRMMSIGLHCRLIGRPGRFLALQRLLDHIQRHSDVWITRRVDIARHWISEHPPKEV</sequence>
<dbReference type="InterPro" id="IPR002509">
    <property type="entry name" value="NODB_dom"/>
</dbReference>
<dbReference type="NCBIfam" id="TIGR03212">
    <property type="entry name" value="uraD_N-term-dom"/>
    <property type="match status" value="1"/>
</dbReference>
<dbReference type="EMBL" id="FNVQ01000001">
    <property type="protein sequence ID" value="SEF82296.1"/>
    <property type="molecule type" value="Genomic_DNA"/>
</dbReference>
<dbReference type="OrthoDB" id="9787041at2"/>
<feature type="region of interest" description="Disordered" evidence="1">
    <location>
        <begin position="1"/>
        <end position="26"/>
    </location>
</feature>
<dbReference type="GO" id="GO:0005975">
    <property type="term" value="P:carbohydrate metabolic process"/>
    <property type="evidence" value="ECO:0007669"/>
    <property type="project" value="InterPro"/>
</dbReference>
<evidence type="ECO:0000313" key="4">
    <source>
        <dbReference type="Proteomes" id="UP000236745"/>
    </source>
</evidence>
<reference evidence="3 4" key="1">
    <citation type="submission" date="2016-10" db="EMBL/GenBank/DDBJ databases">
        <authorList>
            <person name="de Groot N.N."/>
        </authorList>
    </citation>
    <scope>NUCLEOTIDE SEQUENCE [LARGE SCALE GENOMIC DNA]</scope>
    <source>
        <strain evidence="3 4">DSM 22012</strain>
    </source>
</reference>
<dbReference type="InterPro" id="IPR011330">
    <property type="entry name" value="Glyco_hydro/deAcase_b/a-brl"/>
</dbReference>
<evidence type="ECO:0000313" key="3">
    <source>
        <dbReference type="EMBL" id="SEF82296.1"/>
    </source>
</evidence>
<gene>
    <name evidence="3" type="ORF">SAMN05444390_101619</name>
</gene>
<dbReference type="RefSeq" id="WP_104001592.1">
    <property type="nucleotide sequence ID" value="NZ_FNVQ01000001.1"/>
</dbReference>
<feature type="domain" description="NodB homology" evidence="2">
    <location>
        <begin position="77"/>
        <end position="299"/>
    </location>
</feature>
<protein>
    <submittedName>
        <fullName evidence="3">Putative urate catabolism protein</fullName>
    </submittedName>
</protein>
<keyword evidence="4" id="KW-1185">Reference proteome</keyword>
<dbReference type="InterPro" id="IPR017625">
    <property type="entry name" value="PuuE"/>
</dbReference>
<dbReference type="GO" id="GO:0016810">
    <property type="term" value="F:hydrolase activity, acting on carbon-nitrogen (but not peptide) bonds"/>
    <property type="evidence" value="ECO:0007669"/>
    <property type="project" value="InterPro"/>
</dbReference>
<dbReference type="Pfam" id="PF01522">
    <property type="entry name" value="Polysacc_deac_1"/>
    <property type="match status" value="1"/>
</dbReference>
<dbReference type="AlphaFoldDB" id="A0A1H5V527"/>
<proteinExistence type="predicted"/>
<dbReference type="Proteomes" id="UP000236745">
    <property type="component" value="Unassembled WGS sequence"/>
</dbReference>
<dbReference type="PROSITE" id="PS51677">
    <property type="entry name" value="NODB"/>
    <property type="match status" value="1"/>
</dbReference>
<dbReference type="SUPFAM" id="SSF88713">
    <property type="entry name" value="Glycoside hydrolase/deacetylase"/>
    <property type="match status" value="1"/>
</dbReference>
<organism evidence="3 4">
    <name type="scientific">Marinobacterium lutimaris</name>
    <dbReference type="NCBI Taxonomy" id="568106"/>
    <lineage>
        <taxon>Bacteria</taxon>
        <taxon>Pseudomonadati</taxon>
        <taxon>Pseudomonadota</taxon>
        <taxon>Gammaproteobacteria</taxon>
        <taxon>Oceanospirillales</taxon>
        <taxon>Oceanospirillaceae</taxon>
        <taxon>Marinobacterium</taxon>
    </lineage>
</organism>
<dbReference type="PANTHER" id="PTHR43123">
    <property type="entry name" value="POLYSACCHARIDE DEACETYLASE-RELATED"/>
    <property type="match status" value="1"/>
</dbReference>
<feature type="compositionally biased region" description="Polar residues" evidence="1">
    <location>
        <begin position="1"/>
        <end position="11"/>
    </location>
</feature>
<evidence type="ECO:0000259" key="2">
    <source>
        <dbReference type="PROSITE" id="PS51677"/>
    </source>
</evidence>
<accession>A0A1H5V527</accession>
<dbReference type="CDD" id="cd10977">
    <property type="entry name" value="CE4_PuuE_SpCDA1"/>
    <property type="match status" value="1"/>
</dbReference>
<dbReference type="PANTHER" id="PTHR43123:SF1">
    <property type="entry name" value="POLYSACCHARIDE DEACETYLASE-RELATED"/>
    <property type="match status" value="1"/>
</dbReference>
<name>A0A1H5V527_9GAMM</name>